<evidence type="ECO:0000313" key="2">
    <source>
        <dbReference type="EMBL" id="MFL9927020.1"/>
    </source>
</evidence>
<feature type="compositionally biased region" description="Basic and acidic residues" evidence="1">
    <location>
        <begin position="1"/>
        <end position="12"/>
    </location>
</feature>
<gene>
    <name evidence="2" type="ORF">PQR62_22300</name>
</gene>
<organism evidence="2 3">
    <name type="scientific">Herbaspirillum lusitanum</name>
    <dbReference type="NCBI Taxonomy" id="213312"/>
    <lineage>
        <taxon>Bacteria</taxon>
        <taxon>Pseudomonadati</taxon>
        <taxon>Pseudomonadota</taxon>
        <taxon>Betaproteobacteria</taxon>
        <taxon>Burkholderiales</taxon>
        <taxon>Oxalobacteraceae</taxon>
        <taxon>Herbaspirillum</taxon>
    </lineage>
</organism>
<evidence type="ECO:0000256" key="1">
    <source>
        <dbReference type="SAM" id="MobiDB-lite"/>
    </source>
</evidence>
<dbReference type="Proteomes" id="UP001629246">
    <property type="component" value="Unassembled WGS sequence"/>
</dbReference>
<keyword evidence="3" id="KW-1185">Reference proteome</keyword>
<accession>A0ABW9AGL6</accession>
<reference evidence="2 3" key="1">
    <citation type="journal article" date="2024" name="Chem. Sci.">
        <title>Discovery of megapolipeptins by genome mining of a Burkholderiales bacteria collection.</title>
        <authorList>
            <person name="Paulo B.S."/>
            <person name="Recchia M.J.J."/>
            <person name="Lee S."/>
            <person name="Fergusson C.H."/>
            <person name="Romanowski S.B."/>
            <person name="Hernandez A."/>
            <person name="Krull N."/>
            <person name="Liu D.Y."/>
            <person name="Cavanagh H."/>
            <person name="Bos A."/>
            <person name="Gray C.A."/>
            <person name="Murphy B.T."/>
            <person name="Linington R.G."/>
            <person name="Eustaquio A.S."/>
        </authorList>
    </citation>
    <scope>NUCLEOTIDE SEQUENCE [LARGE SCALE GENOMIC DNA]</scope>
    <source>
        <strain evidence="2 3">RL21-008-BIB-A</strain>
    </source>
</reference>
<comment type="caution">
    <text evidence="2">The sequence shown here is derived from an EMBL/GenBank/DDBJ whole genome shotgun (WGS) entry which is preliminary data.</text>
</comment>
<proteinExistence type="predicted"/>
<feature type="region of interest" description="Disordered" evidence="1">
    <location>
        <begin position="1"/>
        <end position="50"/>
    </location>
</feature>
<protein>
    <submittedName>
        <fullName evidence="2">Uncharacterized protein</fullName>
    </submittedName>
</protein>
<sequence length="71" mass="8022">MDIDASERDSKNRNGKKTAIVKSGMQGWQNMNRCDGSAKRHSMSVSGMSGAAWRKPVFRIRRGKRKQGNIR</sequence>
<evidence type="ECO:0000313" key="3">
    <source>
        <dbReference type="Proteomes" id="UP001629246"/>
    </source>
</evidence>
<dbReference type="EMBL" id="JAQQFM010000011">
    <property type="protein sequence ID" value="MFL9927020.1"/>
    <property type="molecule type" value="Genomic_DNA"/>
</dbReference>
<dbReference type="RefSeq" id="WP_408160243.1">
    <property type="nucleotide sequence ID" value="NZ_JAQQFM010000011.1"/>
</dbReference>
<name>A0ABW9AGL6_9BURK</name>